<feature type="domain" description="A to I editase" evidence="2">
    <location>
        <begin position="57"/>
        <end position="289"/>
    </location>
</feature>
<feature type="region of interest" description="Disordered" evidence="1">
    <location>
        <begin position="413"/>
        <end position="434"/>
    </location>
</feature>
<dbReference type="PANTHER" id="PTHR47803:SF1">
    <property type="entry name" value="TRNA-SPECIFIC ADENOSINE DEAMINASE 1"/>
    <property type="match status" value="1"/>
</dbReference>
<dbReference type="GO" id="GO:0003723">
    <property type="term" value="F:RNA binding"/>
    <property type="evidence" value="ECO:0007669"/>
    <property type="project" value="InterPro"/>
</dbReference>
<dbReference type="PANTHER" id="PTHR47803">
    <property type="entry name" value="TRNA-SPECIFIC ADENOSINE DEAMINASE 1"/>
    <property type="match status" value="1"/>
</dbReference>
<evidence type="ECO:0000313" key="4">
    <source>
        <dbReference type="Proteomes" id="UP001274830"/>
    </source>
</evidence>
<dbReference type="GO" id="GO:0002100">
    <property type="term" value="P:tRNA wobble adenosine to inosine editing"/>
    <property type="evidence" value="ECO:0007669"/>
    <property type="project" value="InterPro"/>
</dbReference>
<feature type="compositionally biased region" description="Basic and acidic residues" evidence="1">
    <location>
        <begin position="143"/>
        <end position="163"/>
    </location>
</feature>
<dbReference type="InterPro" id="IPR042935">
    <property type="entry name" value="Tad1"/>
</dbReference>
<dbReference type="AlphaFoldDB" id="A0AAE0WN96"/>
<dbReference type="InterPro" id="IPR002466">
    <property type="entry name" value="A_deamin"/>
</dbReference>
<name>A0AAE0WN96_9PEZI</name>
<accession>A0AAE0WN96</accession>
<comment type="caution">
    <text evidence="3">The sequence shown here is derived from an EMBL/GenBank/DDBJ whole genome shotgun (WGS) entry which is preliminary data.</text>
</comment>
<dbReference type="Pfam" id="PF02137">
    <property type="entry name" value="A_deamin"/>
    <property type="match status" value="2"/>
</dbReference>
<dbReference type="EMBL" id="JAUTXT010000018">
    <property type="protein sequence ID" value="KAK3674754.1"/>
    <property type="molecule type" value="Genomic_DNA"/>
</dbReference>
<dbReference type="GO" id="GO:0043829">
    <property type="term" value="F:tRNA-specific adenosine-37 deaminase activity"/>
    <property type="evidence" value="ECO:0007669"/>
    <property type="project" value="TreeGrafter"/>
</dbReference>
<sequence length="479" mass="52626">MPPVSADAIADCVLTAFQALPAKYKPRSLPDGRKEWTILAGIVLSREKPTPALKCISLATGMKCLPRSKLAEAKGNVLHDWHAEILALRGFNRWLVDECAEMARLGRKGRHEWLRWRHTRSRSDGTGGERSGRHEDELQRALDGVQHTDEHEPEHESTTGREEDTMDDALEGSQPFALHPEVKIHLYISSAPCGDASMELTMSSQEDSTPWATAPPTDILSGRGNFDLLGVVRRKPSRPDAPVTWSKSCSDKLALKQCTSLLSGVVSAGESMGLMWPGDCYLSTLVLPEDEIVPEAVERCFGHGPTGRLRTLTGKRWQGGYTFTPFTVLGTDKVFAYAKPMTPPSATGVQQTANGSNISALSTPTRTEVLINGVLQGRKQNDLKGASSVSRRRMWEVVRALQETLATTAGTIAPTITPTNTTKNPEPAGQHTSDGALKETYKSVQLSSAFAHRRAVKEDVWSTALQRWNRNEGDDEWRL</sequence>
<feature type="compositionally biased region" description="Low complexity" evidence="1">
    <location>
        <begin position="413"/>
        <end position="428"/>
    </location>
</feature>
<dbReference type="SMART" id="SM00552">
    <property type="entry name" value="ADEAMc"/>
    <property type="match status" value="1"/>
</dbReference>
<feature type="region of interest" description="Disordered" evidence="1">
    <location>
        <begin position="143"/>
        <end position="166"/>
    </location>
</feature>
<dbReference type="Proteomes" id="UP001274830">
    <property type="component" value="Unassembled WGS sequence"/>
</dbReference>
<protein>
    <recommendedName>
        <fullName evidence="2">A to I editase domain-containing protein</fullName>
    </recommendedName>
</protein>
<evidence type="ECO:0000256" key="1">
    <source>
        <dbReference type="SAM" id="MobiDB-lite"/>
    </source>
</evidence>
<dbReference type="PROSITE" id="PS50141">
    <property type="entry name" value="A_DEAMIN_EDITASE"/>
    <property type="match status" value="1"/>
</dbReference>
<gene>
    <name evidence="3" type="ORF">LTR78_005476</name>
</gene>
<reference evidence="3" key="1">
    <citation type="submission" date="2023-07" db="EMBL/GenBank/DDBJ databases">
        <title>Black Yeasts Isolated from many extreme environments.</title>
        <authorList>
            <person name="Coleine C."/>
            <person name="Stajich J.E."/>
            <person name="Selbmann L."/>
        </authorList>
    </citation>
    <scope>NUCLEOTIDE SEQUENCE</scope>
    <source>
        <strain evidence="3">CCFEE 5485</strain>
    </source>
</reference>
<evidence type="ECO:0000259" key="2">
    <source>
        <dbReference type="PROSITE" id="PS50141"/>
    </source>
</evidence>
<proteinExistence type="predicted"/>
<organism evidence="3 4">
    <name type="scientific">Recurvomyces mirabilis</name>
    <dbReference type="NCBI Taxonomy" id="574656"/>
    <lineage>
        <taxon>Eukaryota</taxon>
        <taxon>Fungi</taxon>
        <taxon>Dikarya</taxon>
        <taxon>Ascomycota</taxon>
        <taxon>Pezizomycotina</taxon>
        <taxon>Dothideomycetes</taxon>
        <taxon>Dothideomycetidae</taxon>
        <taxon>Mycosphaerellales</taxon>
        <taxon>Teratosphaeriaceae</taxon>
        <taxon>Recurvomyces</taxon>
    </lineage>
</organism>
<keyword evidence="4" id="KW-1185">Reference proteome</keyword>
<evidence type="ECO:0000313" key="3">
    <source>
        <dbReference type="EMBL" id="KAK3674754.1"/>
    </source>
</evidence>